<dbReference type="InterPro" id="IPR009057">
    <property type="entry name" value="Homeodomain-like_sf"/>
</dbReference>
<dbReference type="InterPro" id="IPR008599">
    <property type="entry name" value="Diacid_rec"/>
</dbReference>
<feature type="domain" description="Putative sugar diacid recognition" evidence="2">
    <location>
        <begin position="6"/>
        <end position="133"/>
    </location>
</feature>
<dbReference type="Pfam" id="PF05651">
    <property type="entry name" value="Diacid_rec"/>
    <property type="match status" value="1"/>
</dbReference>
<organism evidence="5 6">
    <name type="scientific">Oceanobacillus luteolus</name>
    <dbReference type="NCBI Taxonomy" id="1274358"/>
    <lineage>
        <taxon>Bacteria</taxon>
        <taxon>Bacillati</taxon>
        <taxon>Bacillota</taxon>
        <taxon>Bacilli</taxon>
        <taxon>Bacillales</taxon>
        <taxon>Bacillaceae</taxon>
        <taxon>Oceanobacillus</taxon>
    </lineage>
</organism>
<dbReference type="Pfam" id="PF17853">
    <property type="entry name" value="GGDEF_2"/>
    <property type="match status" value="1"/>
</dbReference>
<evidence type="ECO:0000313" key="5">
    <source>
        <dbReference type="EMBL" id="MFD1606963.1"/>
    </source>
</evidence>
<protein>
    <submittedName>
        <fullName evidence="5">CdaR family transcriptional regulator</fullName>
    </submittedName>
</protein>
<dbReference type="PANTHER" id="PTHR33744">
    <property type="entry name" value="CARBOHYDRATE DIACID REGULATOR"/>
    <property type="match status" value="1"/>
</dbReference>
<dbReference type="EMBL" id="JBHUDE010000017">
    <property type="protein sequence ID" value="MFD1606963.1"/>
    <property type="molecule type" value="Genomic_DNA"/>
</dbReference>
<dbReference type="InterPro" id="IPR051448">
    <property type="entry name" value="CdaR-like_regulators"/>
</dbReference>
<dbReference type="Gene3D" id="1.10.10.2840">
    <property type="entry name" value="PucR C-terminal helix-turn-helix domain"/>
    <property type="match status" value="1"/>
</dbReference>
<comment type="similarity">
    <text evidence="1">Belongs to the CdaR family.</text>
</comment>
<reference evidence="6" key="1">
    <citation type="journal article" date="2019" name="Int. J. Syst. Evol. Microbiol.">
        <title>The Global Catalogue of Microorganisms (GCM) 10K type strain sequencing project: providing services to taxonomists for standard genome sequencing and annotation.</title>
        <authorList>
            <consortium name="The Broad Institute Genomics Platform"/>
            <consortium name="The Broad Institute Genome Sequencing Center for Infectious Disease"/>
            <person name="Wu L."/>
            <person name="Ma J."/>
        </authorList>
    </citation>
    <scope>NUCLEOTIDE SEQUENCE [LARGE SCALE GENOMIC DNA]</scope>
    <source>
        <strain evidence="6">CGMCC 1.12376</strain>
    </source>
</reference>
<dbReference type="PANTHER" id="PTHR33744:SF15">
    <property type="entry name" value="CARBOHYDRATE DIACID REGULATOR"/>
    <property type="match status" value="1"/>
</dbReference>
<evidence type="ECO:0000259" key="4">
    <source>
        <dbReference type="Pfam" id="PF17853"/>
    </source>
</evidence>
<dbReference type="InterPro" id="IPR041522">
    <property type="entry name" value="CdaR_GGDEF"/>
</dbReference>
<evidence type="ECO:0000313" key="6">
    <source>
        <dbReference type="Proteomes" id="UP001597221"/>
    </source>
</evidence>
<name>A0ABW4HNK8_9BACI</name>
<feature type="domain" description="PucR C-terminal helix-turn-helix" evidence="3">
    <location>
        <begin position="330"/>
        <end position="387"/>
    </location>
</feature>
<dbReference type="Pfam" id="PF13556">
    <property type="entry name" value="HTH_30"/>
    <property type="match status" value="1"/>
</dbReference>
<dbReference type="Proteomes" id="UP001597221">
    <property type="component" value="Unassembled WGS sequence"/>
</dbReference>
<feature type="domain" description="CdaR GGDEF-like" evidence="4">
    <location>
        <begin position="143"/>
        <end position="278"/>
    </location>
</feature>
<dbReference type="InterPro" id="IPR025736">
    <property type="entry name" value="PucR_C-HTH_dom"/>
</dbReference>
<evidence type="ECO:0000259" key="2">
    <source>
        <dbReference type="Pfam" id="PF05651"/>
    </source>
</evidence>
<gene>
    <name evidence="5" type="ORF">ACFSBH_04780</name>
</gene>
<comment type="caution">
    <text evidence="5">The sequence shown here is derived from an EMBL/GenBank/DDBJ whole genome shotgun (WGS) entry which is preliminary data.</text>
</comment>
<sequence>MDGLVQIAQKVVDAVSEILPFPISLSDEKGYIIGSTLPDRIGRQHPPSIEVLHKNQMIEYDEANIIDIHNVLPGVATPLVLDNKTLGVLGIIGPPVQVKPYANLVKKYVEMTWQETIQKQTKEFRTKTLETFAQYILLNDNVNKEKIKQYSSLFHLDYDVKRYCILINIGNSLLPDISNNFQIDLFKEQLLRMVVDVFECKDNYLGTFLNTEKIILLKPVNSEFEYASSLKKFHDKGMKLIESFRSLKINDVSIAVGNISRSLEDVSNSYDEAERLIEYGLNLGITPKVYSYHDWDLVSNILPKQINNDFLDKISFNLDMFIKSENYAELANTFITYCESELNVSKTAQKLYLHRNTLIYRLKKIEEITSLDTKSFQHCVVLYVALKQDTRVLK</sequence>
<dbReference type="SUPFAM" id="SSF46689">
    <property type="entry name" value="Homeodomain-like"/>
    <property type="match status" value="1"/>
</dbReference>
<accession>A0ABW4HNK8</accession>
<evidence type="ECO:0000256" key="1">
    <source>
        <dbReference type="ARBA" id="ARBA00006754"/>
    </source>
</evidence>
<keyword evidence="6" id="KW-1185">Reference proteome</keyword>
<evidence type="ECO:0000259" key="3">
    <source>
        <dbReference type="Pfam" id="PF13556"/>
    </source>
</evidence>
<dbReference type="RefSeq" id="WP_379596312.1">
    <property type="nucleotide sequence ID" value="NZ_JBHUDE010000017.1"/>
</dbReference>
<proteinExistence type="inferred from homology"/>
<dbReference type="InterPro" id="IPR042070">
    <property type="entry name" value="PucR_C-HTH_sf"/>
</dbReference>